<evidence type="ECO:0000313" key="2">
    <source>
        <dbReference type="EMBL" id="MDP9828034.1"/>
    </source>
</evidence>
<keyword evidence="1" id="KW-0812">Transmembrane</keyword>
<dbReference type="Proteomes" id="UP001235712">
    <property type="component" value="Unassembled WGS sequence"/>
</dbReference>
<evidence type="ECO:0000313" key="3">
    <source>
        <dbReference type="Proteomes" id="UP001235712"/>
    </source>
</evidence>
<dbReference type="EMBL" id="JAUSQZ010000001">
    <property type="protein sequence ID" value="MDP9828034.1"/>
    <property type="molecule type" value="Genomic_DNA"/>
</dbReference>
<dbReference type="RefSeq" id="WP_307244800.1">
    <property type="nucleotide sequence ID" value="NZ_JAUSQZ010000001.1"/>
</dbReference>
<name>A0ABT9P5R6_9ACTN</name>
<proteinExistence type="predicted"/>
<feature type="transmembrane region" description="Helical" evidence="1">
    <location>
        <begin position="80"/>
        <end position="98"/>
    </location>
</feature>
<keyword evidence="1" id="KW-0472">Membrane</keyword>
<evidence type="ECO:0000256" key="1">
    <source>
        <dbReference type="SAM" id="Phobius"/>
    </source>
</evidence>
<evidence type="ECO:0008006" key="4">
    <source>
        <dbReference type="Google" id="ProtNLM"/>
    </source>
</evidence>
<reference evidence="2 3" key="1">
    <citation type="submission" date="2023-07" db="EMBL/GenBank/DDBJ databases">
        <title>Sequencing the genomes of 1000 actinobacteria strains.</title>
        <authorList>
            <person name="Klenk H.-P."/>
        </authorList>
    </citation>
    <scope>NUCLEOTIDE SEQUENCE [LARGE SCALE GENOMIC DNA]</scope>
    <source>
        <strain evidence="2 3">DSM 44388</strain>
    </source>
</reference>
<sequence>MTFPSPPFPPWATAAARGSEVACDGLLIVAAVMASRGAPASLALALGTLEWLWPALIGLGGVSSAIGTLSGWLRLKLAGCSLSAGGFISWACALLLGHSTSGQYALAAALIAATGLLVYRVVVTLAMIHLQARGGASVS</sequence>
<gene>
    <name evidence="2" type="ORF">J2S57_003783</name>
</gene>
<accession>A0ABT9P5R6</accession>
<protein>
    <recommendedName>
        <fullName evidence="4">DUF3054 family protein</fullName>
    </recommendedName>
</protein>
<feature type="transmembrane region" description="Helical" evidence="1">
    <location>
        <begin position="51"/>
        <end position="73"/>
    </location>
</feature>
<feature type="transmembrane region" description="Helical" evidence="1">
    <location>
        <begin position="104"/>
        <end position="123"/>
    </location>
</feature>
<comment type="caution">
    <text evidence="2">The sequence shown here is derived from an EMBL/GenBank/DDBJ whole genome shotgun (WGS) entry which is preliminary data.</text>
</comment>
<keyword evidence="1" id="KW-1133">Transmembrane helix</keyword>
<keyword evidence="3" id="KW-1185">Reference proteome</keyword>
<organism evidence="2 3">
    <name type="scientific">Kineosporia succinea</name>
    <dbReference type="NCBI Taxonomy" id="84632"/>
    <lineage>
        <taxon>Bacteria</taxon>
        <taxon>Bacillati</taxon>
        <taxon>Actinomycetota</taxon>
        <taxon>Actinomycetes</taxon>
        <taxon>Kineosporiales</taxon>
        <taxon>Kineosporiaceae</taxon>
        <taxon>Kineosporia</taxon>
    </lineage>
</organism>